<reference evidence="1 2" key="1">
    <citation type="journal article" date="2020" name="Nature">
        <title>Six reference-quality genomes reveal evolution of bat adaptations.</title>
        <authorList>
            <person name="Jebb D."/>
            <person name="Huang Z."/>
            <person name="Pippel M."/>
            <person name="Hughes G.M."/>
            <person name="Lavrichenko K."/>
            <person name="Devanna P."/>
            <person name="Winkler S."/>
            <person name="Jermiin L.S."/>
            <person name="Skirmuntt E.C."/>
            <person name="Katzourakis A."/>
            <person name="Burkitt-Gray L."/>
            <person name="Ray D.A."/>
            <person name="Sullivan K.A.M."/>
            <person name="Roscito J.G."/>
            <person name="Kirilenko B.M."/>
            <person name="Davalos L.M."/>
            <person name="Corthals A.P."/>
            <person name="Power M.L."/>
            <person name="Jones G."/>
            <person name="Ransome R.D."/>
            <person name="Dechmann D.K.N."/>
            <person name="Locatelli A.G."/>
            <person name="Puechmaille S.J."/>
            <person name="Fedrigo O."/>
            <person name="Jarvis E.D."/>
            <person name="Hiller M."/>
            <person name="Vernes S.C."/>
            <person name="Myers E.W."/>
            <person name="Teeling E.C."/>
        </authorList>
    </citation>
    <scope>NUCLEOTIDE SEQUENCE [LARGE SCALE GENOMIC DNA]</scope>
    <source>
        <strain evidence="1">MPipKuh1</strain>
        <tissue evidence="1">Flight muscle</tissue>
    </source>
</reference>
<dbReference type="EMBL" id="JACAGB010000006">
    <property type="protein sequence ID" value="KAF6358919.1"/>
    <property type="molecule type" value="Genomic_DNA"/>
</dbReference>
<keyword evidence="1" id="KW-0378">Hydrolase</keyword>
<proteinExistence type="predicted"/>
<comment type="caution">
    <text evidence="1">The sequence shown here is derived from an EMBL/GenBank/DDBJ whole genome shotgun (WGS) entry which is preliminary data.</text>
</comment>
<organism evidence="1 2">
    <name type="scientific">Pipistrellus kuhlii</name>
    <name type="common">Kuhl's pipistrelle</name>
    <dbReference type="NCBI Taxonomy" id="59472"/>
    <lineage>
        <taxon>Eukaryota</taxon>
        <taxon>Metazoa</taxon>
        <taxon>Chordata</taxon>
        <taxon>Craniata</taxon>
        <taxon>Vertebrata</taxon>
        <taxon>Euteleostomi</taxon>
        <taxon>Mammalia</taxon>
        <taxon>Eutheria</taxon>
        <taxon>Laurasiatheria</taxon>
        <taxon>Chiroptera</taxon>
        <taxon>Yangochiroptera</taxon>
        <taxon>Vespertilionidae</taxon>
        <taxon>Pipistrellus</taxon>
    </lineage>
</organism>
<evidence type="ECO:0000313" key="2">
    <source>
        <dbReference type="Proteomes" id="UP000558488"/>
    </source>
</evidence>
<dbReference type="PANTHER" id="PTHR15394">
    <property type="entry name" value="SERINE HYDROLASE RBBP9"/>
    <property type="match status" value="1"/>
</dbReference>
<gene>
    <name evidence="1" type="ORF">mPipKuh1_014658</name>
</gene>
<sequence length="248" mass="28643">MASPCKVVIVPGNGDVNVADEDGWYCWVKKRLDQIPGFQCLTKNMPDPITARESIWLPFMETELHCDERTIIIGHSSGAIAAMRYAETHRVFAIVLVSAYTSDLGDENERASGYFNRPWQWEKIKANCPLIVQFGSTDDPFLPWKEQQEVADSLETKFYKFTDREHFQDTEFPEMIETCPGSGILWKSHTQGAKELHVVREPQFADHGARTRILHIKRNRMWKRMFQLSSLSIPQFAQTVLLFLPFLF</sequence>
<protein>
    <submittedName>
        <fullName evidence="1">RB binding protein 9, serine hydrolase</fullName>
    </submittedName>
</protein>
<dbReference type="GO" id="GO:0016787">
    <property type="term" value="F:hydrolase activity"/>
    <property type="evidence" value="ECO:0007669"/>
    <property type="project" value="UniProtKB-KW"/>
</dbReference>
<evidence type="ECO:0000313" key="1">
    <source>
        <dbReference type="EMBL" id="KAF6358919.1"/>
    </source>
</evidence>
<dbReference type="InterPro" id="IPR010662">
    <property type="entry name" value="RBBP9/YdeN"/>
</dbReference>
<keyword evidence="2" id="KW-1185">Reference proteome</keyword>
<dbReference type="Gene3D" id="3.40.50.1820">
    <property type="entry name" value="alpha/beta hydrolase"/>
    <property type="match status" value="1"/>
</dbReference>
<dbReference type="PANTHER" id="PTHR15394:SF3">
    <property type="entry name" value="SERINE HYDROLASE RBBP9"/>
    <property type="match status" value="1"/>
</dbReference>
<dbReference type="SUPFAM" id="SSF53474">
    <property type="entry name" value="alpha/beta-Hydrolases"/>
    <property type="match status" value="1"/>
</dbReference>
<dbReference type="Pfam" id="PF06821">
    <property type="entry name" value="Ser_hydrolase"/>
    <property type="match status" value="1"/>
</dbReference>
<dbReference type="Proteomes" id="UP000558488">
    <property type="component" value="Unassembled WGS sequence"/>
</dbReference>
<accession>A0A7J7YAE8</accession>
<name>A0A7J7YAE8_PIPKU</name>
<dbReference type="AlphaFoldDB" id="A0A7J7YAE8"/>
<dbReference type="InterPro" id="IPR029058">
    <property type="entry name" value="AB_hydrolase_fold"/>
</dbReference>